<proteinExistence type="predicted"/>
<evidence type="ECO:0000256" key="1">
    <source>
        <dbReference type="SAM" id="MobiDB-lite"/>
    </source>
</evidence>
<keyword evidence="3" id="KW-1185">Reference proteome</keyword>
<comment type="caution">
    <text evidence="2">The sequence shown here is derived from an EMBL/GenBank/DDBJ whole genome shotgun (WGS) entry which is preliminary data.</text>
</comment>
<sequence length="95" mass="10130">MPARLRGRSSPAPTVQAAQHHARITTGATGLDDRRGTDVTSDGAPAGSTGWRATFTRPDCVVQMPERSVSLDQPPTCAARPAGRIRVFDLADPHR</sequence>
<evidence type="ECO:0000313" key="2">
    <source>
        <dbReference type="EMBL" id="MEQ3540641.1"/>
    </source>
</evidence>
<dbReference type="RefSeq" id="WP_345644379.1">
    <property type="nucleotide sequence ID" value="NZ_BAABLY010000025.1"/>
</dbReference>
<feature type="region of interest" description="Disordered" evidence="1">
    <location>
        <begin position="1"/>
        <end position="53"/>
    </location>
</feature>
<gene>
    <name evidence="2" type="ORF">WHI96_17655</name>
</gene>
<reference evidence="2 3" key="1">
    <citation type="submission" date="2024-03" db="EMBL/GenBank/DDBJ databases">
        <title>Draft genome sequence of Pseudonocardia tropica JCM 19149.</title>
        <authorList>
            <person name="Butdee W."/>
            <person name="Duangmal K."/>
        </authorList>
    </citation>
    <scope>NUCLEOTIDE SEQUENCE [LARGE SCALE GENOMIC DNA]</scope>
    <source>
        <strain evidence="2 3">JCM 19149</strain>
    </source>
</reference>
<protein>
    <submittedName>
        <fullName evidence="2">Uncharacterized protein</fullName>
    </submittedName>
</protein>
<accession>A0ABV1JXE8</accession>
<dbReference type="EMBL" id="JBEDNP010000010">
    <property type="protein sequence ID" value="MEQ3540641.1"/>
    <property type="molecule type" value="Genomic_DNA"/>
</dbReference>
<dbReference type="Proteomes" id="UP001464923">
    <property type="component" value="Unassembled WGS sequence"/>
</dbReference>
<name>A0ABV1JXE8_9PSEU</name>
<organism evidence="2 3">
    <name type="scientific">Pseudonocardia tropica</name>
    <dbReference type="NCBI Taxonomy" id="681289"/>
    <lineage>
        <taxon>Bacteria</taxon>
        <taxon>Bacillati</taxon>
        <taxon>Actinomycetota</taxon>
        <taxon>Actinomycetes</taxon>
        <taxon>Pseudonocardiales</taxon>
        <taxon>Pseudonocardiaceae</taxon>
        <taxon>Pseudonocardia</taxon>
    </lineage>
</organism>
<evidence type="ECO:0000313" key="3">
    <source>
        <dbReference type="Proteomes" id="UP001464923"/>
    </source>
</evidence>